<proteinExistence type="predicted"/>
<feature type="domain" description="Cupin type-2" evidence="1">
    <location>
        <begin position="51"/>
        <end position="120"/>
    </location>
</feature>
<dbReference type="Pfam" id="PF07883">
    <property type="entry name" value="Cupin_2"/>
    <property type="match status" value="1"/>
</dbReference>
<dbReference type="InterPro" id="IPR014710">
    <property type="entry name" value="RmlC-like_jellyroll"/>
</dbReference>
<organism evidence="2 3">
    <name type="scientific">Pseudonocardia eucalypti</name>
    <dbReference type="NCBI Taxonomy" id="648755"/>
    <lineage>
        <taxon>Bacteria</taxon>
        <taxon>Bacillati</taxon>
        <taxon>Actinomycetota</taxon>
        <taxon>Actinomycetes</taxon>
        <taxon>Pseudonocardiales</taxon>
        <taxon>Pseudonocardiaceae</taxon>
        <taxon>Pseudonocardia</taxon>
    </lineage>
</organism>
<accession>A0ABP9PJQ8</accession>
<dbReference type="InterPro" id="IPR011051">
    <property type="entry name" value="RmlC_Cupin_sf"/>
</dbReference>
<evidence type="ECO:0000313" key="3">
    <source>
        <dbReference type="Proteomes" id="UP001428817"/>
    </source>
</evidence>
<comment type="caution">
    <text evidence="2">The sequence shown here is derived from an EMBL/GenBank/DDBJ whole genome shotgun (WGS) entry which is preliminary data.</text>
</comment>
<evidence type="ECO:0000259" key="1">
    <source>
        <dbReference type="Pfam" id="PF07883"/>
    </source>
</evidence>
<dbReference type="Gene3D" id="2.60.120.10">
    <property type="entry name" value="Jelly Rolls"/>
    <property type="match status" value="1"/>
</dbReference>
<evidence type="ECO:0000313" key="2">
    <source>
        <dbReference type="EMBL" id="GAA5146262.1"/>
    </source>
</evidence>
<dbReference type="SUPFAM" id="SSF51182">
    <property type="entry name" value="RmlC-like cupins"/>
    <property type="match status" value="1"/>
</dbReference>
<gene>
    <name evidence="2" type="ORF">GCM10023321_05460</name>
</gene>
<reference evidence="3" key="1">
    <citation type="journal article" date="2019" name="Int. J. Syst. Evol. Microbiol.">
        <title>The Global Catalogue of Microorganisms (GCM) 10K type strain sequencing project: providing services to taxonomists for standard genome sequencing and annotation.</title>
        <authorList>
            <consortium name="The Broad Institute Genomics Platform"/>
            <consortium name="The Broad Institute Genome Sequencing Center for Infectious Disease"/>
            <person name="Wu L."/>
            <person name="Ma J."/>
        </authorList>
    </citation>
    <scope>NUCLEOTIDE SEQUENCE [LARGE SCALE GENOMIC DNA]</scope>
    <source>
        <strain evidence="3">JCM 18303</strain>
    </source>
</reference>
<dbReference type="Proteomes" id="UP001428817">
    <property type="component" value="Unassembled WGS sequence"/>
</dbReference>
<keyword evidence="3" id="KW-1185">Reference proteome</keyword>
<dbReference type="InterPro" id="IPR053146">
    <property type="entry name" value="QDO-like"/>
</dbReference>
<dbReference type="PANTHER" id="PTHR36440">
    <property type="entry name" value="PUTATIVE (AFU_ORTHOLOGUE AFUA_8G07350)-RELATED"/>
    <property type="match status" value="1"/>
</dbReference>
<dbReference type="PANTHER" id="PTHR36440:SF1">
    <property type="entry name" value="PUTATIVE (AFU_ORTHOLOGUE AFUA_8G07350)-RELATED"/>
    <property type="match status" value="1"/>
</dbReference>
<name>A0ABP9PJQ8_9PSEU</name>
<dbReference type="EMBL" id="BAABJP010000001">
    <property type="protein sequence ID" value="GAA5146262.1"/>
    <property type="molecule type" value="Genomic_DNA"/>
</dbReference>
<protein>
    <submittedName>
        <fullName evidence="2">Cupin domain-containing protein</fullName>
    </submittedName>
</protein>
<sequence length="171" mass="18061">MSGDARPAEGALPAGAVVVRAADVETLTGGPATIRLLADSEATGGALSTQRVTLAQGADGAMPHTHKLSTELFYVLDGSLDVLVGDRVLTAATGDVLVVPPELPHAFAASRDSTADLLIVLTPGVERFEYFRQLGRIVRGELAAESLLDMQDRFDTHFLVSPPWRAARSSR</sequence>
<dbReference type="InterPro" id="IPR013096">
    <property type="entry name" value="Cupin_2"/>
</dbReference>